<organism evidence="1 2">
    <name type="scientific">Sorangium cellulosum</name>
    <name type="common">Polyangium cellulosum</name>
    <dbReference type="NCBI Taxonomy" id="56"/>
    <lineage>
        <taxon>Bacteria</taxon>
        <taxon>Pseudomonadati</taxon>
        <taxon>Myxococcota</taxon>
        <taxon>Polyangia</taxon>
        <taxon>Polyangiales</taxon>
        <taxon>Polyangiaceae</taxon>
        <taxon>Sorangium</taxon>
    </lineage>
</organism>
<sequence>MNGTSMGRRRAILLLAAAAAHLAVVCLGALHVQLGDEGWARRAVTYYGLLSGADSGYSFFAPGVGATLSASFQLNDANGEIVTDLLETGVSREADIRVRNIIGMFRLEEDETVRRSLVASWAGKVLARHPDADGVVVQLDTLELPSMAEHREGKTPGWTLNYRAKFVHHAKLMRAQRSNGRGP</sequence>
<evidence type="ECO:0000313" key="2">
    <source>
        <dbReference type="Proteomes" id="UP000075260"/>
    </source>
</evidence>
<reference evidence="1 2" key="1">
    <citation type="submission" date="2014-02" db="EMBL/GenBank/DDBJ databases">
        <title>The small core and large imbalanced accessory genome model reveals a collaborative survival strategy of Sorangium cellulosum strains in nature.</title>
        <authorList>
            <person name="Han K."/>
            <person name="Peng R."/>
            <person name="Blom J."/>
            <person name="Li Y.-Z."/>
        </authorList>
    </citation>
    <scope>NUCLEOTIDE SEQUENCE [LARGE SCALE GENOMIC DNA]</scope>
    <source>
        <strain evidence="1 2">So0008-312</strain>
    </source>
</reference>
<dbReference type="Proteomes" id="UP000075260">
    <property type="component" value="Unassembled WGS sequence"/>
</dbReference>
<gene>
    <name evidence="1" type="ORF">BE15_21385</name>
</gene>
<dbReference type="AlphaFoldDB" id="A0A150QF87"/>
<dbReference type="EMBL" id="JEMA01000731">
    <property type="protein sequence ID" value="KYF66573.1"/>
    <property type="molecule type" value="Genomic_DNA"/>
</dbReference>
<evidence type="ECO:0000313" key="1">
    <source>
        <dbReference type="EMBL" id="KYF66573.1"/>
    </source>
</evidence>
<accession>A0A150QF87</accession>
<protein>
    <submittedName>
        <fullName evidence="1">Uncharacterized protein</fullName>
    </submittedName>
</protein>
<name>A0A150QF87_SORCE</name>
<proteinExistence type="predicted"/>
<comment type="caution">
    <text evidence="1">The sequence shown here is derived from an EMBL/GenBank/DDBJ whole genome shotgun (WGS) entry which is preliminary data.</text>
</comment>